<sequence>MTYVTSRTFTTDSASELLRKCTKMRVRILKSELGAENSLNFSSSEFPSGCTLKDLLIL</sequence>
<protein>
    <submittedName>
        <fullName evidence="2">Uncharacterized protein</fullName>
    </submittedName>
</protein>
<dbReference type="Proteomes" id="UP000887563">
    <property type="component" value="Unplaced"/>
</dbReference>
<keyword evidence="1" id="KW-1185">Reference proteome</keyword>
<accession>A0A914MKX1</accession>
<evidence type="ECO:0000313" key="2">
    <source>
        <dbReference type="WBParaSite" id="Minc3s02105g28314"/>
    </source>
</evidence>
<name>A0A914MKX1_MELIC</name>
<dbReference type="AlphaFoldDB" id="A0A914MKX1"/>
<organism evidence="1 2">
    <name type="scientific">Meloidogyne incognita</name>
    <name type="common">Southern root-knot nematode worm</name>
    <name type="synonym">Oxyuris incognita</name>
    <dbReference type="NCBI Taxonomy" id="6306"/>
    <lineage>
        <taxon>Eukaryota</taxon>
        <taxon>Metazoa</taxon>
        <taxon>Ecdysozoa</taxon>
        <taxon>Nematoda</taxon>
        <taxon>Chromadorea</taxon>
        <taxon>Rhabditida</taxon>
        <taxon>Tylenchina</taxon>
        <taxon>Tylenchomorpha</taxon>
        <taxon>Tylenchoidea</taxon>
        <taxon>Meloidogynidae</taxon>
        <taxon>Meloidogyninae</taxon>
        <taxon>Meloidogyne</taxon>
        <taxon>Meloidogyne incognita group</taxon>
    </lineage>
</organism>
<dbReference type="WBParaSite" id="Minc3s02105g28314">
    <property type="protein sequence ID" value="Minc3s02105g28314"/>
    <property type="gene ID" value="Minc3s02105g28314"/>
</dbReference>
<proteinExistence type="predicted"/>
<evidence type="ECO:0000313" key="1">
    <source>
        <dbReference type="Proteomes" id="UP000887563"/>
    </source>
</evidence>
<reference evidence="2" key="1">
    <citation type="submission" date="2022-11" db="UniProtKB">
        <authorList>
            <consortium name="WormBaseParasite"/>
        </authorList>
    </citation>
    <scope>IDENTIFICATION</scope>
</reference>